<name>A0ABV1VVQ5_9ACTN</name>
<keyword evidence="3" id="KW-1185">Reference proteome</keyword>
<accession>A0ABV1VVQ5</accession>
<reference evidence="2 3" key="1">
    <citation type="submission" date="2024-06" db="EMBL/GenBank/DDBJ databases">
        <title>The Natural Products Discovery Center: Release of the First 8490 Sequenced Strains for Exploring Actinobacteria Biosynthetic Diversity.</title>
        <authorList>
            <person name="Kalkreuter E."/>
            <person name="Kautsar S.A."/>
            <person name="Yang D."/>
            <person name="Bader C.D."/>
            <person name="Teijaro C.N."/>
            <person name="Fluegel L."/>
            <person name="Davis C.M."/>
            <person name="Simpson J.R."/>
            <person name="Lauterbach L."/>
            <person name="Steele A.D."/>
            <person name="Gui C."/>
            <person name="Meng S."/>
            <person name="Li G."/>
            <person name="Viehrig K."/>
            <person name="Ye F."/>
            <person name="Su P."/>
            <person name="Kiefer A.F."/>
            <person name="Nichols A."/>
            <person name="Cepeda A.J."/>
            <person name="Yan W."/>
            <person name="Fan B."/>
            <person name="Jiang Y."/>
            <person name="Adhikari A."/>
            <person name="Zheng C.-J."/>
            <person name="Schuster L."/>
            <person name="Cowan T.M."/>
            <person name="Smanski M.J."/>
            <person name="Chevrette M.G."/>
            <person name="De Carvalho L.P.S."/>
            <person name="Shen B."/>
        </authorList>
    </citation>
    <scope>NUCLEOTIDE SEQUENCE [LARGE SCALE GENOMIC DNA]</scope>
    <source>
        <strain evidence="2 3">NPDC000634</strain>
    </source>
</reference>
<feature type="region of interest" description="Disordered" evidence="1">
    <location>
        <begin position="53"/>
        <end position="83"/>
    </location>
</feature>
<evidence type="ECO:0000313" key="3">
    <source>
        <dbReference type="Proteomes" id="UP001458415"/>
    </source>
</evidence>
<evidence type="ECO:0008006" key="4">
    <source>
        <dbReference type="Google" id="ProtNLM"/>
    </source>
</evidence>
<protein>
    <recommendedName>
        <fullName evidence="4">Secreted protein</fullName>
    </recommendedName>
</protein>
<evidence type="ECO:0000256" key="1">
    <source>
        <dbReference type="SAM" id="MobiDB-lite"/>
    </source>
</evidence>
<sequence length="83" mass="9113">MKDALILGAMAVCFLLLVASLVAGRIHTDRSAHGAQIPHPRKHDPRNCLTCSQMRHPSQTGLRRQVTGSMVSPRRSTENGGRR</sequence>
<evidence type="ECO:0000313" key="2">
    <source>
        <dbReference type="EMBL" id="MER6976005.1"/>
    </source>
</evidence>
<proteinExistence type="predicted"/>
<gene>
    <name evidence="2" type="ORF">ABT317_02855</name>
</gene>
<dbReference type="Proteomes" id="UP001458415">
    <property type="component" value="Unassembled WGS sequence"/>
</dbReference>
<dbReference type="EMBL" id="JBEPCU010000019">
    <property type="protein sequence ID" value="MER6976005.1"/>
    <property type="molecule type" value="Genomic_DNA"/>
</dbReference>
<dbReference type="RefSeq" id="WP_086727025.1">
    <property type="nucleotide sequence ID" value="NZ_MUBM01000165.1"/>
</dbReference>
<organism evidence="2 3">
    <name type="scientific">Streptomyces carpinensis</name>
    <dbReference type="NCBI Taxonomy" id="66369"/>
    <lineage>
        <taxon>Bacteria</taxon>
        <taxon>Bacillati</taxon>
        <taxon>Actinomycetota</taxon>
        <taxon>Actinomycetes</taxon>
        <taxon>Kitasatosporales</taxon>
        <taxon>Streptomycetaceae</taxon>
        <taxon>Streptomyces</taxon>
    </lineage>
</organism>
<comment type="caution">
    <text evidence="2">The sequence shown here is derived from an EMBL/GenBank/DDBJ whole genome shotgun (WGS) entry which is preliminary data.</text>
</comment>
<feature type="compositionally biased region" description="Polar residues" evidence="1">
    <location>
        <begin position="53"/>
        <end position="70"/>
    </location>
</feature>